<evidence type="ECO:0000313" key="6">
    <source>
        <dbReference type="Proteomes" id="UP000483820"/>
    </source>
</evidence>
<feature type="region of interest" description="G2" evidence="3">
    <location>
        <begin position="66"/>
        <end position="70"/>
    </location>
</feature>
<dbReference type="InterPro" id="IPR005662">
    <property type="entry name" value="GTPase_Era-like"/>
</dbReference>
<keyword evidence="1 3" id="KW-0547">Nucleotide-binding</keyword>
<dbReference type="KEGG" id="crq:GCK72_003694"/>
<dbReference type="GO" id="GO:0043024">
    <property type="term" value="F:ribosomal small subunit binding"/>
    <property type="evidence" value="ECO:0007669"/>
    <property type="project" value="TreeGrafter"/>
</dbReference>
<dbReference type="CDD" id="cd22534">
    <property type="entry name" value="KH-II_Era"/>
    <property type="match status" value="1"/>
</dbReference>
<proteinExistence type="inferred from homology"/>
<protein>
    <recommendedName>
        <fullName evidence="4">Era-type G domain-containing protein</fullName>
    </recommendedName>
</protein>
<evidence type="ECO:0000313" key="5">
    <source>
        <dbReference type="EMBL" id="KAF1763749.1"/>
    </source>
</evidence>
<dbReference type="GO" id="GO:0005759">
    <property type="term" value="C:mitochondrial matrix"/>
    <property type="evidence" value="ECO:0007669"/>
    <property type="project" value="TreeGrafter"/>
</dbReference>
<dbReference type="PANTHER" id="PTHR42698">
    <property type="entry name" value="GTPASE ERA"/>
    <property type="match status" value="1"/>
</dbReference>
<name>A0A6A5H9N5_CAERE</name>
<dbReference type="RefSeq" id="XP_053588388.1">
    <property type="nucleotide sequence ID" value="XM_053724194.1"/>
</dbReference>
<evidence type="ECO:0000256" key="1">
    <source>
        <dbReference type="ARBA" id="ARBA00022741"/>
    </source>
</evidence>
<dbReference type="InterPro" id="IPR027417">
    <property type="entry name" value="P-loop_NTPase"/>
</dbReference>
<dbReference type="Proteomes" id="UP000483820">
    <property type="component" value="Chromosome II"/>
</dbReference>
<dbReference type="GO" id="GO:0000028">
    <property type="term" value="P:ribosomal small subunit assembly"/>
    <property type="evidence" value="ECO:0007669"/>
    <property type="project" value="TreeGrafter"/>
</dbReference>
<dbReference type="Gene3D" id="3.40.50.300">
    <property type="entry name" value="P-loop containing nucleotide triphosphate hydrolases"/>
    <property type="match status" value="1"/>
</dbReference>
<reference evidence="5 6" key="1">
    <citation type="submission" date="2019-12" db="EMBL/GenBank/DDBJ databases">
        <title>Chromosome-level assembly of the Caenorhabditis remanei genome.</title>
        <authorList>
            <person name="Teterina A.A."/>
            <person name="Willis J.H."/>
            <person name="Phillips P.C."/>
        </authorList>
    </citation>
    <scope>NUCLEOTIDE SEQUENCE [LARGE SCALE GENOMIC DNA]</scope>
    <source>
        <strain evidence="5 6">PX506</strain>
        <tissue evidence="5">Whole organism</tissue>
    </source>
</reference>
<dbReference type="InterPro" id="IPR009019">
    <property type="entry name" value="KH_sf_prok-type"/>
</dbReference>
<comment type="caution">
    <text evidence="5">The sequence shown here is derived from an EMBL/GenBank/DDBJ whole genome shotgun (WGS) entry which is preliminary data.</text>
</comment>
<evidence type="ECO:0000259" key="4">
    <source>
        <dbReference type="PROSITE" id="PS51713"/>
    </source>
</evidence>
<dbReference type="PROSITE" id="PS51713">
    <property type="entry name" value="G_ERA"/>
    <property type="match status" value="1"/>
</dbReference>
<dbReference type="GO" id="GO:0019843">
    <property type="term" value="F:rRNA binding"/>
    <property type="evidence" value="ECO:0007669"/>
    <property type="project" value="TreeGrafter"/>
</dbReference>
<dbReference type="Gene3D" id="3.30.300.20">
    <property type="match status" value="1"/>
</dbReference>
<gene>
    <name evidence="5" type="ORF">GCK72_003694</name>
</gene>
<evidence type="ECO:0000256" key="3">
    <source>
        <dbReference type="PROSITE-ProRule" id="PRU01050"/>
    </source>
</evidence>
<keyword evidence="2 3" id="KW-0342">GTP-binding</keyword>
<organism evidence="5 6">
    <name type="scientific">Caenorhabditis remanei</name>
    <name type="common">Caenorhabditis vulgaris</name>
    <dbReference type="NCBI Taxonomy" id="31234"/>
    <lineage>
        <taxon>Eukaryota</taxon>
        <taxon>Metazoa</taxon>
        <taxon>Ecdysozoa</taxon>
        <taxon>Nematoda</taxon>
        <taxon>Chromadorea</taxon>
        <taxon>Rhabditida</taxon>
        <taxon>Rhabditina</taxon>
        <taxon>Rhabditomorpha</taxon>
        <taxon>Rhabditoidea</taxon>
        <taxon>Rhabditidae</taxon>
        <taxon>Peloderinae</taxon>
        <taxon>Caenorhabditis</taxon>
    </lineage>
</organism>
<feature type="region of interest" description="G4" evidence="3">
    <location>
        <begin position="160"/>
        <end position="163"/>
    </location>
</feature>
<feature type="region of interest" description="G1" evidence="3">
    <location>
        <begin position="40"/>
        <end position="47"/>
    </location>
</feature>
<dbReference type="SUPFAM" id="SSF52540">
    <property type="entry name" value="P-loop containing nucleoside triphosphate hydrolases"/>
    <property type="match status" value="1"/>
</dbReference>
<dbReference type="EMBL" id="WUAV01000002">
    <property type="protein sequence ID" value="KAF1763749.1"/>
    <property type="molecule type" value="Genomic_DNA"/>
</dbReference>
<dbReference type="PANTHER" id="PTHR42698:SF1">
    <property type="entry name" value="GTPASE ERA, MITOCHONDRIAL"/>
    <property type="match status" value="1"/>
</dbReference>
<dbReference type="AlphaFoldDB" id="A0A6A5H9N5"/>
<dbReference type="InterPro" id="IPR030388">
    <property type="entry name" value="G_ERA_dom"/>
</dbReference>
<accession>A0A6A5H9N5</accession>
<dbReference type="SUPFAM" id="SSF54814">
    <property type="entry name" value="Prokaryotic type KH domain (KH-domain type II)"/>
    <property type="match status" value="1"/>
</dbReference>
<feature type="region of interest" description="G3" evidence="3">
    <location>
        <begin position="87"/>
        <end position="90"/>
    </location>
</feature>
<feature type="region of interest" description="G5" evidence="3">
    <location>
        <begin position="262"/>
        <end position="264"/>
    </location>
</feature>
<dbReference type="GO" id="GO:0005525">
    <property type="term" value="F:GTP binding"/>
    <property type="evidence" value="ECO:0007669"/>
    <property type="project" value="UniProtKB-UniRule"/>
</dbReference>
<dbReference type="GeneID" id="9806889"/>
<comment type="similarity">
    <text evidence="3">Belongs to the TRAFAC class TrmE-Era-EngA-EngB-Septin-like GTPase superfamily. Era GTPase family.</text>
</comment>
<feature type="domain" description="Era-type G" evidence="4">
    <location>
        <begin position="32"/>
        <end position="283"/>
    </location>
</feature>
<sequence length="397" mass="44242">MIMKRIHVACRLFSTASTSASLEKTPTQPLQKCLQLAVIGAPNVGKSLLTNSLVRCPLSAVSSKMDTTTRNISASICTDSTQLVFVDSPGAVSTSHVRQTMKKTSATSGDRVLQDPERALQRAQHILVVQDATAPGAYIHHRVLHMLHRYSHVPSTLVMNKIDLVMRRTDLLPLVEILTNGQLSDNQQISTKPAQIGRLGKSLTTTPFLVQNSQNPPESDEKWKSQFRELIQKPTWKCSYSETRSLFRTICGWSGFERVFFVSSLNGEGIDELRQHLMSISPDGEWKMNEGMPTGESAQQLTIDSIRAAVLDTTPSDVAYSVQIRISEWEEQGEVLQIVGEIRCQKPRDGTLIIGKGGKRISEIGRRVNEHLHSLFQRQLYARLIVTCNGKLITQKK</sequence>
<evidence type="ECO:0000256" key="2">
    <source>
        <dbReference type="ARBA" id="ARBA00023134"/>
    </source>
</evidence>
<dbReference type="InterPro" id="IPR015946">
    <property type="entry name" value="KH_dom-like_a/b"/>
</dbReference>
<dbReference type="InterPro" id="IPR006073">
    <property type="entry name" value="GTP-bd"/>
</dbReference>
<dbReference type="CDD" id="cd04163">
    <property type="entry name" value="Era"/>
    <property type="match status" value="1"/>
</dbReference>
<dbReference type="Pfam" id="PF01926">
    <property type="entry name" value="MMR_HSR1"/>
    <property type="match status" value="1"/>
</dbReference>
<dbReference type="CTD" id="9806889"/>